<keyword evidence="7 11" id="KW-0630">Potassium</keyword>
<evidence type="ECO:0000256" key="1">
    <source>
        <dbReference type="ARBA" id="ARBA00022448"/>
    </source>
</evidence>
<accession>A0ABQ2B848</accession>
<evidence type="ECO:0000256" key="5">
    <source>
        <dbReference type="ARBA" id="ARBA00022741"/>
    </source>
</evidence>
<evidence type="ECO:0000256" key="10">
    <source>
        <dbReference type="ARBA" id="ARBA00023136"/>
    </source>
</evidence>
<evidence type="ECO:0000256" key="6">
    <source>
        <dbReference type="ARBA" id="ARBA00022840"/>
    </source>
</evidence>
<keyword evidence="4 11" id="KW-0812">Transmembrane</keyword>
<evidence type="ECO:0000256" key="8">
    <source>
        <dbReference type="ARBA" id="ARBA00022989"/>
    </source>
</evidence>
<keyword evidence="9 11" id="KW-0406">Ion transport</keyword>
<dbReference type="PIRSF" id="PIRSF001296">
    <property type="entry name" value="K_ATPase_KdpC"/>
    <property type="match status" value="1"/>
</dbReference>
<keyword evidence="10 11" id="KW-0472">Membrane</keyword>
<comment type="caution">
    <text evidence="13">The sequence shown here is derived from an EMBL/GenBank/DDBJ whole genome shotgun (WGS) entry which is preliminary data.</text>
</comment>
<dbReference type="PANTHER" id="PTHR30042">
    <property type="entry name" value="POTASSIUM-TRANSPORTING ATPASE C CHAIN"/>
    <property type="match status" value="1"/>
</dbReference>
<keyword evidence="2 11" id="KW-1003">Cell membrane</keyword>
<keyword evidence="8 11" id="KW-1133">Transmembrane helix</keyword>
<proteinExistence type="inferred from homology"/>
<evidence type="ECO:0000256" key="4">
    <source>
        <dbReference type="ARBA" id="ARBA00022692"/>
    </source>
</evidence>
<keyword evidence="14" id="KW-1185">Reference proteome</keyword>
<comment type="similarity">
    <text evidence="11">Belongs to the KdpC family.</text>
</comment>
<evidence type="ECO:0000313" key="13">
    <source>
        <dbReference type="EMBL" id="GGI09930.1"/>
    </source>
</evidence>
<keyword evidence="5 11" id="KW-0547">Nucleotide-binding</keyword>
<organism evidence="13 14">
    <name type="scientific">Isoptericola cucumis</name>
    <dbReference type="NCBI Taxonomy" id="1776856"/>
    <lineage>
        <taxon>Bacteria</taxon>
        <taxon>Bacillati</taxon>
        <taxon>Actinomycetota</taxon>
        <taxon>Actinomycetes</taxon>
        <taxon>Micrococcales</taxon>
        <taxon>Promicromonosporaceae</taxon>
        <taxon>Isoptericola</taxon>
    </lineage>
</organism>
<comment type="subcellular location">
    <subcellularLocation>
        <location evidence="11">Cell membrane</location>
        <topology evidence="11">Single-pass membrane protein</topology>
    </subcellularLocation>
</comment>
<reference evidence="14" key="1">
    <citation type="journal article" date="2019" name="Int. J. Syst. Evol. Microbiol.">
        <title>The Global Catalogue of Microorganisms (GCM) 10K type strain sequencing project: providing services to taxonomists for standard genome sequencing and annotation.</title>
        <authorList>
            <consortium name="The Broad Institute Genomics Platform"/>
            <consortium name="The Broad Institute Genome Sequencing Center for Infectious Disease"/>
            <person name="Wu L."/>
            <person name="Ma J."/>
        </authorList>
    </citation>
    <scope>NUCLEOTIDE SEQUENCE [LARGE SCALE GENOMIC DNA]</scope>
    <source>
        <strain evidence="14">CCM 8653</strain>
    </source>
</reference>
<keyword evidence="6 11" id="KW-0067">ATP-binding</keyword>
<dbReference type="Proteomes" id="UP000632535">
    <property type="component" value="Unassembled WGS sequence"/>
</dbReference>
<evidence type="ECO:0000256" key="12">
    <source>
        <dbReference type="SAM" id="MobiDB-lite"/>
    </source>
</evidence>
<keyword evidence="1 11" id="KW-0813">Transport</keyword>
<evidence type="ECO:0000256" key="9">
    <source>
        <dbReference type="ARBA" id="ARBA00023065"/>
    </source>
</evidence>
<comment type="subunit">
    <text evidence="11">The system is composed of three essential subunits: KdpA, KdpB and KdpC.</text>
</comment>
<evidence type="ECO:0000256" key="11">
    <source>
        <dbReference type="HAMAP-Rule" id="MF_00276"/>
    </source>
</evidence>
<dbReference type="EMBL" id="BMDG01000010">
    <property type="protein sequence ID" value="GGI09930.1"/>
    <property type="molecule type" value="Genomic_DNA"/>
</dbReference>
<dbReference type="InterPro" id="IPR003820">
    <property type="entry name" value="KdpC"/>
</dbReference>
<dbReference type="NCBIfam" id="TIGR00681">
    <property type="entry name" value="kdpC"/>
    <property type="match status" value="1"/>
</dbReference>
<dbReference type="PANTHER" id="PTHR30042:SF2">
    <property type="entry name" value="POTASSIUM-TRANSPORTING ATPASE KDPC SUBUNIT"/>
    <property type="match status" value="1"/>
</dbReference>
<comment type="function">
    <text evidence="11">Part of the high-affinity ATP-driven potassium transport (or Kdp) system, which catalyzes the hydrolysis of ATP coupled with the electrogenic transport of potassium into the cytoplasm. This subunit acts as a catalytic chaperone that increases the ATP-binding affinity of the ATP-hydrolyzing subunit KdpB by the formation of a transient KdpB/KdpC/ATP ternary complex.</text>
</comment>
<dbReference type="Pfam" id="PF02669">
    <property type="entry name" value="KdpC"/>
    <property type="match status" value="1"/>
</dbReference>
<evidence type="ECO:0000256" key="7">
    <source>
        <dbReference type="ARBA" id="ARBA00022958"/>
    </source>
</evidence>
<dbReference type="NCBIfam" id="NF001454">
    <property type="entry name" value="PRK00315.1"/>
    <property type="match status" value="1"/>
</dbReference>
<evidence type="ECO:0000256" key="2">
    <source>
        <dbReference type="ARBA" id="ARBA00022475"/>
    </source>
</evidence>
<evidence type="ECO:0000256" key="3">
    <source>
        <dbReference type="ARBA" id="ARBA00022538"/>
    </source>
</evidence>
<protein>
    <recommendedName>
        <fullName evidence="11">Potassium-transporting ATPase KdpC subunit</fullName>
    </recommendedName>
    <alternativeName>
        <fullName evidence="11">ATP phosphohydrolase [potassium-transporting] C chain</fullName>
    </alternativeName>
    <alternativeName>
        <fullName evidence="11">Potassium-binding and translocating subunit C</fullName>
    </alternativeName>
    <alternativeName>
        <fullName evidence="11">Potassium-translocating ATPase C chain</fullName>
    </alternativeName>
</protein>
<gene>
    <name evidence="11 13" type="primary">kdpC</name>
    <name evidence="13" type="ORF">GCM10007368_28710</name>
</gene>
<feature type="transmembrane region" description="Helical" evidence="11">
    <location>
        <begin position="33"/>
        <end position="57"/>
    </location>
</feature>
<keyword evidence="3 11" id="KW-0633">Potassium transport</keyword>
<feature type="region of interest" description="Disordered" evidence="12">
    <location>
        <begin position="1"/>
        <end position="21"/>
    </location>
</feature>
<evidence type="ECO:0000313" key="14">
    <source>
        <dbReference type="Proteomes" id="UP000632535"/>
    </source>
</evidence>
<feature type="region of interest" description="Disordered" evidence="12">
    <location>
        <begin position="88"/>
        <end position="119"/>
    </location>
</feature>
<sequence>MTDIDTPAVPDHAPRTPAAGGSLTRQTLAGVRMLLAFTILLGLAYPLAVTGAGQALFGWRADGSLVTADGAPTRDRAEAAGSALLGQPFDGPEWFHPRPSAAGDGYDGLASGGSNLGPESPELVASIEARRAEVASTEGVDPADVPPDAVTASGSGLDPHVSPAYAAIQVDRVAAARGLPADDVRALVADHTHGRTLRVLGDPRVDVLALNQALDQAPDQALDRAPASR</sequence>
<dbReference type="HAMAP" id="MF_00276">
    <property type="entry name" value="KdpC"/>
    <property type="match status" value="1"/>
</dbReference>
<name>A0ABQ2B848_9MICO</name>